<dbReference type="PANTHER" id="PTHR43434:SF1">
    <property type="entry name" value="PHOSPHOGLYCOLATE PHOSPHATASE"/>
    <property type="match status" value="1"/>
</dbReference>
<proteinExistence type="inferred from homology"/>
<dbReference type="InterPro" id="IPR036412">
    <property type="entry name" value="HAD-like_sf"/>
</dbReference>
<evidence type="ECO:0000313" key="6">
    <source>
        <dbReference type="Proteomes" id="UP001596516"/>
    </source>
</evidence>
<evidence type="ECO:0000256" key="2">
    <source>
        <dbReference type="ARBA" id="ARBA00004818"/>
    </source>
</evidence>
<dbReference type="InterPro" id="IPR023214">
    <property type="entry name" value="HAD_sf"/>
</dbReference>
<dbReference type="PANTHER" id="PTHR43434">
    <property type="entry name" value="PHOSPHOGLYCOLATE PHOSPHATASE"/>
    <property type="match status" value="1"/>
</dbReference>
<dbReference type="Gene3D" id="3.40.50.1000">
    <property type="entry name" value="HAD superfamily/HAD-like"/>
    <property type="match status" value="1"/>
</dbReference>
<dbReference type="GO" id="GO:0016787">
    <property type="term" value="F:hydrolase activity"/>
    <property type="evidence" value="ECO:0007669"/>
    <property type="project" value="UniProtKB-KW"/>
</dbReference>
<sequence>MLEGFLTLVFDCDGVVLDSNKVKTEAFRRAALPYGEDAAQAIVEHHVANGGISRYRKFEYFLDNLAPGARRDGELDQLLASYASYVREGLMTCDIASDLYALRTAWPQSTWMIVSGGDQSELREVFAARGLTSLFNGGIFGSPDSKDDILAREIGRGAIAQPAMFLGDSKYDHEVALRFGLDFIFISNWSEVSDAPTWLEEHKITSLPSLKDLLCPADCTPKAGSSASERTL</sequence>
<dbReference type="CDD" id="cd01427">
    <property type="entry name" value="HAD_like"/>
    <property type="match status" value="1"/>
</dbReference>
<comment type="similarity">
    <text evidence="3">Belongs to the HAD-like hydrolase superfamily. CbbY/CbbZ/Gph/YieH family.</text>
</comment>
<accession>A0ABW2UQT4</accession>
<reference evidence="6" key="1">
    <citation type="journal article" date="2019" name="Int. J. Syst. Evol. Microbiol.">
        <title>The Global Catalogue of Microorganisms (GCM) 10K type strain sequencing project: providing services to taxonomists for standard genome sequencing and annotation.</title>
        <authorList>
            <consortium name="The Broad Institute Genomics Platform"/>
            <consortium name="The Broad Institute Genome Sequencing Center for Infectious Disease"/>
            <person name="Wu L."/>
            <person name="Ma J."/>
        </authorList>
    </citation>
    <scope>NUCLEOTIDE SEQUENCE [LARGE SCALE GENOMIC DNA]</scope>
    <source>
        <strain evidence="6">CGMCC 1.12750</strain>
    </source>
</reference>
<evidence type="ECO:0000313" key="5">
    <source>
        <dbReference type="EMBL" id="MFC7706490.1"/>
    </source>
</evidence>
<dbReference type="Proteomes" id="UP001596516">
    <property type="component" value="Unassembled WGS sequence"/>
</dbReference>
<keyword evidence="5" id="KW-0378">Hydrolase</keyword>
<dbReference type="Gene3D" id="1.10.150.240">
    <property type="entry name" value="Putative phosphatase, domain 2"/>
    <property type="match status" value="1"/>
</dbReference>
<dbReference type="EC" id="3.1.3.18" evidence="4"/>
<evidence type="ECO:0000256" key="4">
    <source>
        <dbReference type="ARBA" id="ARBA00013078"/>
    </source>
</evidence>
<comment type="caution">
    <text evidence="5">The sequence shown here is derived from an EMBL/GenBank/DDBJ whole genome shotgun (WGS) entry which is preliminary data.</text>
</comment>
<keyword evidence="6" id="KW-1185">Reference proteome</keyword>
<evidence type="ECO:0000256" key="3">
    <source>
        <dbReference type="ARBA" id="ARBA00006171"/>
    </source>
</evidence>
<gene>
    <name evidence="5" type="ORF">ACFQXB_20220</name>
</gene>
<dbReference type="InterPro" id="IPR023198">
    <property type="entry name" value="PGP-like_dom2"/>
</dbReference>
<protein>
    <recommendedName>
        <fullName evidence="4">phosphoglycolate phosphatase</fullName>
        <ecNumber evidence="4">3.1.3.18</ecNumber>
    </recommendedName>
</protein>
<comment type="pathway">
    <text evidence="2">Organic acid metabolism; glycolate biosynthesis; glycolate from 2-phosphoglycolate: step 1/1.</text>
</comment>
<name>A0ABW2UQT4_9RHOB</name>
<dbReference type="SUPFAM" id="SSF56784">
    <property type="entry name" value="HAD-like"/>
    <property type="match status" value="1"/>
</dbReference>
<organism evidence="5 6">
    <name type="scientific">Plastorhodobacter daqingensis</name>
    <dbReference type="NCBI Taxonomy" id="1387281"/>
    <lineage>
        <taxon>Bacteria</taxon>
        <taxon>Pseudomonadati</taxon>
        <taxon>Pseudomonadota</taxon>
        <taxon>Alphaproteobacteria</taxon>
        <taxon>Rhodobacterales</taxon>
        <taxon>Paracoccaceae</taxon>
        <taxon>Plastorhodobacter</taxon>
    </lineage>
</organism>
<comment type="catalytic activity">
    <reaction evidence="1">
        <text>2-phosphoglycolate + H2O = glycolate + phosphate</text>
        <dbReference type="Rhea" id="RHEA:14369"/>
        <dbReference type="ChEBI" id="CHEBI:15377"/>
        <dbReference type="ChEBI" id="CHEBI:29805"/>
        <dbReference type="ChEBI" id="CHEBI:43474"/>
        <dbReference type="ChEBI" id="CHEBI:58033"/>
        <dbReference type="EC" id="3.1.3.18"/>
    </reaction>
</comment>
<evidence type="ECO:0000256" key="1">
    <source>
        <dbReference type="ARBA" id="ARBA00000830"/>
    </source>
</evidence>
<dbReference type="EMBL" id="JBHTFQ010000029">
    <property type="protein sequence ID" value="MFC7706490.1"/>
    <property type="molecule type" value="Genomic_DNA"/>
</dbReference>
<dbReference type="RefSeq" id="WP_377407000.1">
    <property type="nucleotide sequence ID" value="NZ_JBHTFQ010000029.1"/>
</dbReference>
<dbReference type="InterPro" id="IPR050155">
    <property type="entry name" value="HAD-like_hydrolase_sf"/>
</dbReference>